<dbReference type="PANTHER" id="PTHR33867:SF1">
    <property type="entry name" value="RIBOSOME MATURATION FACTOR RIMP"/>
    <property type="match status" value="1"/>
</dbReference>
<accession>A0A076PSP0</accession>
<dbReference type="GO" id="GO:0000028">
    <property type="term" value="P:ribosomal small subunit assembly"/>
    <property type="evidence" value="ECO:0007669"/>
    <property type="project" value="TreeGrafter"/>
</dbReference>
<name>A0A076PSP0_COMTE</name>
<evidence type="ECO:0000256" key="2">
    <source>
        <dbReference type="ARBA" id="ARBA00022517"/>
    </source>
</evidence>
<dbReference type="InterPro" id="IPR028998">
    <property type="entry name" value="RimP_C"/>
</dbReference>
<dbReference type="GeneID" id="63999661"/>
<dbReference type="EMBL" id="CP006704">
    <property type="protein sequence ID" value="AIJ46362.1"/>
    <property type="molecule type" value="Genomic_DNA"/>
</dbReference>
<keyword evidence="1 3" id="KW-0963">Cytoplasm</keyword>
<evidence type="ECO:0000313" key="6">
    <source>
        <dbReference type="Proteomes" id="UP000028782"/>
    </source>
</evidence>
<dbReference type="Gene3D" id="3.30.300.70">
    <property type="entry name" value="RimP-like superfamily, N-terminal"/>
    <property type="match status" value="1"/>
</dbReference>
<evidence type="ECO:0000256" key="3">
    <source>
        <dbReference type="HAMAP-Rule" id="MF_01077"/>
    </source>
</evidence>
<proteinExistence type="inferred from homology"/>
<comment type="function">
    <text evidence="3">Required for maturation of 30S ribosomal subunits.</text>
</comment>
<dbReference type="Pfam" id="PF02576">
    <property type="entry name" value="RimP_N"/>
    <property type="match status" value="1"/>
</dbReference>
<dbReference type="RefSeq" id="WP_003080490.1">
    <property type="nucleotide sequence ID" value="NZ_CP006704.1"/>
</dbReference>
<feature type="domain" description="Ribosome maturation factor RimP N-terminal" evidence="4">
    <location>
        <begin position="6"/>
        <end position="86"/>
    </location>
</feature>
<dbReference type="AlphaFoldDB" id="A0A076PSP0"/>
<dbReference type="InterPro" id="IPR035956">
    <property type="entry name" value="RimP_N_sf"/>
</dbReference>
<keyword evidence="2 3" id="KW-0690">Ribosome biogenesis</keyword>
<comment type="subcellular location">
    <subcellularLocation>
        <location evidence="3">Cytoplasm</location>
    </subcellularLocation>
</comment>
<dbReference type="GO" id="GO:0005829">
    <property type="term" value="C:cytosol"/>
    <property type="evidence" value="ECO:0007669"/>
    <property type="project" value="TreeGrafter"/>
</dbReference>
<dbReference type="KEGG" id="ctes:O987_11215"/>
<dbReference type="NCBIfam" id="NF000929">
    <property type="entry name" value="PRK00092.2-1"/>
    <property type="match status" value="1"/>
</dbReference>
<dbReference type="PANTHER" id="PTHR33867">
    <property type="entry name" value="RIBOSOME MATURATION FACTOR RIMP"/>
    <property type="match status" value="1"/>
</dbReference>
<dbReference type="HAMAP" id="MF_01077">
    <property type="entry name" value="RimP"/>
    <property type="match status" value="1"/>
</dbReference>
<evidence type="ECO:0000256" key="1">
    <source>
        <dbReference type="ARBA" id="ARBA00022490"/>
    </source>
</evidence>
<reference evidence="5 6" key="1">
    <citation type="journal article" date="2014" name="Genome Announc.">
        <title>Complete Genome Sequence of Polychlorinated Biphenyl Degrader Comamonas testosteroni TK102 (NBRC 109938).</title>
        <authorList>
            <person name="Fukuda K."/>
            <person name="Hosoyama A."/>
            <person name="Tsuchikane K."/>
            <person name="Ohji S."/>
            <person name="Yamazoe A."/>
            <person name="Fujita N."/>
            <person name="Shintani M."/>
            <person name="Kimbara K."/>
        </authorList>
    </citation>
    <scope>NUCLEOTIDE SEQUENCE [LARGE SCALE GENOMIC DNA]</scope>
    <source>
        <strain evidence="5">TK102</strain>
    </source>
</reference>
<evidence type="ECO:0000313" key="5">
    <source>
        <dbReference type="EMBL" id="AIJ46362.1"/>
    </source>
</evidence>
<dbReference type="GO" id="GO:0006412">
    <property type="term" value="P:translation"/>
    <property type="evidence" value="ECO:0007669"/>
    <property type="project" value="TreeGrafter"/>
</dbReference>
<dbReference type="NCBIfam" id="NF011235">
    <property type="entry name" value="PRK14642.1"/>
    <property type="match status" value="1"/>
</dbReference>
<gene>
    <name evidence="3" type="primary">rimP</name>
    <name evidence="5" type="ORF">O987_11215</name>
</gene>
<protein>
    <recommendedName>
        <fullName evidence="3">Ribosome maturation factor RimP</fullName>
    </recommendedName>
</protein>
<evidence type="ECO:0000259" key="4">
    <source>
        <dbReference type="Pfam" id="PF02576"/>
    </source>
</evidence>
<sequence length="192" mass="21317">MALQQIVEQTVTGLGYDLVEIERSAGGLLRITIDLPWQAPEEGAPELPEQFVTVEDCEKVTRQLQFALEVDGADYARLEVSSPGIDRLLRHEQDFIRFEGSEVDLTLKAPIGAAGGDKINANRKKFRGTLERTEEGGWQIVWSDEPPPKPGVRVSKKREPAPLNAMGFTLDELREARLAPIVNFKGRAAKPE</sequence>
<dbReference type="InterPro" id="IPR028989">
    <property type="entry name" value="RimP_N"/>
</dbReference>
<dbReference type="Proteomes" id="UP000028782">
    <property type="component" value="Chromosome"/>
</dbReference>
<dbReference type="CDD" id="cd01734">
    <property type="entry name" value="YlxS_C"/>
    <property type="match status" value="1"/>
</dbReference>
<organism evidence="5 6">
    <name type="scientific">Comamonas testosteroni TK102</name>
    <dbReference type="NCBI Taxonomy" id="1392005"/>
    <lineage>
        <taxon>Bacteria</taxon>
        <taxon>Pseudomonadati</taxon>
        <taxon>Pseudomonadota</taxon>
        <taxon>Betaproteobacteria</taxon>
        <taxon>Burkholderiales</taxon>
        <taxon>Comamonadaceae</taxon>
        <taxon>Comamonas</taxon>
    </lineage>
</organism>
<dbReference type="SUPFAM" id="SSF75420">
    <property type="entry name" value="YhbC-like, N-terminal domain"/>
    <property type="match status" value="1"/>
</dbReference>
<dbReference type="InterPro" id="IPR003728">
    <property type="entry name" value="Ribosome_maturation_RimP"/>
</dbReference>
<dbReference type="HOGENOM" id="CLU_070525_1_0_4"/>
<comment type="similarity">
    <text evidence="3">Belongs to the RimP family.</text>
</comment>